<evidence type="ECO:0000313" key="2">
    <source>
        <dbReference type="EMBL" id="RAQ29987.1"/>
    </source>
</evidence>
<dbReference type="Pfam" id="PF13304">
    <property type="entry name" value="AAA_21"/>
    <property type="match status" value="1"/>
</dbReference>
<dbReference type="AlphaFoldDB" id="A0A328UDQ5"/>
<dbReference type="InterPro" id="IPR027417">
    <property type="entry name" value="P-loop_NTPase"/>
</dbReference>
<proteinExistence type="predicted"/>
<organism evidence="2 3">
    <name type="scientific">Hydrogeniiclostridium mannosilyticum</name>
    <dbReference type="NCBI Taxonomy" id="2764322"/>
    <lineage>
        <taxon>Bacteria</taxon>
        <taxon>Bacillati</taxon>
        <taxon>Bacillota</taxon>
        <taxon>Clostridia</taxon>
        <taxon>Eubacteriales</taxon>
        <taxon>Acutalibacteraceae</taxon>
        <taxon>Hydrogeniiclostridium</taxon>
    </lineage>
</organism>
<dbReference type="EMBL" id="QLYR01000001">
    <property type="protein sequence ID" value="RAQ29987.1"/>
    <property type="molecule type" value="Genomic_DNA"/>
</dbReference>
<name>A0A328UDQ5_9FIRM</name>
<accession>A0A328UDQ5</accession>
<dbReference type="GO" id="GO:0005524">
    <property type="term" value="F:ATP binding"/>
    <property type="evidence" value="ECO:0007669"/>
    <property type="project" value="InterPro"/>
</dbReference>
<evidence type="ECO:0000313" key="3">
    <source>
        <dbReference type="Proteomes" id="UP000249377"/>
    </source>
</evidence>
<comment type="caution">
    <text evidence="2">The sequence shown here is derived from an EMBL/GenBank/DDBJ whole genome shotgun (WGS) entry which is preliminary data.</text>
</comment>
<keyword evidence="3" id="KW-1185">Reference proteome</keyword>
<feature type="domain" description="ATPase AAA-type core" evidence="1">
    <location>
        <begin position="250"/>
        <end position="329"/>
    </location>
</feature>
<dbReference type="PANTHER" id="PTHR40396:SF1">
    <property type="entry name" value="ATPASE AAA-TYPE CORE DOMAIN-CONTAINING PROTEIN"/>
    <property type="match status" value="1"/>
</dbReference>
<dbReference type="PANTHER" id="PTHR40396">
    <property type="entry name" value="ATPASE-LIKE PROTEIN"/>
    <property type="match status" value="1"/>
</dbReference>
<sequence>MFFYAVHKIKDSTFSLFCGMITLNKFHILEGTKMLSQFSVHSYRSYRSQALISMQPANIDEHATALRDPRKTGRPLLPVAAIYGPSGSGKSNLLSAFLTLQTAILQPPVQASGAFEVFFQTEQYEYRYRLILADGVVLDELLSRISFTGKKSAKIFTRTGNQLILGPSISKKYNKLSAPPMGVPYLKVLAENGLADAQDAAGWFRSCRSYDAHHGNAPALPGTQPDREHICSLLSQAGCSVKDYVLNSEGVFTVHHSGGRTWQLPLSQEAAGTQVLFCLAPLLLTTLKTGGILVVDDLDCHLHPLVQRKLISLFQTSVSNPKGAQLLFSAQNTGSMSSSLLRRDEIWFTELDNQESSTLYPLWGIRDAKGELVRANAALEKQYMEGRYGALPYMEGQ</sequence>
<reference evidence="2 3" key="1">
    <citation type="submission" date="2018-06" db="EMBL/GenBank/DDBJ databases">
        <title>Noncontiguous genome sequence of Ruminococcaceae bacterium ASD2818.</title>
        <authorList>
            <person name="Chaplin A.V."/>
            <person name="Sokolova S.R."/>
            <person name="Kochetkova T.O."/>
            <person name="Goltsov A.Y."/>
            <person name="Trofimov D.Y."/>
            <person name="Efimov B.A."/>
        </authorList>
    </citation>
    <scope>NUCLEOTIDE SEQUENCE [LARGE SCALE GENOMIC DNA]</scope>
    <source>
        <strain evidence="2 3">ASD2818</strain>
    </source>
</reference>
<dbReference type="SUPFAM" id="SSF52540">
    <property type="entry name" value="P-loop containing nucleoside triphosphate hydrolases"/>
    <property type="match status" value="1"/>
</dbReference>
<dbReference type="InterPro" id="IPR003959">
    <property type="entry name" value="ATPase_AAA_core"/>
</dbReference>
<evidence type="ECO:0000259" key="1">
    <source>
        <dbReference type="Pfam" id="PF13304"/>
    </source>
</evidence>
<dbReference type="GO" id="GO:0016887">
    <property type="term" value="F:ATP hydrolysis activity"/>
    <property type="evidence" value="ECO:0007669"/>
    <property type="project" value="InterPro"/>
</dbReference>
<gene>
    <name evidence="2" type="ORF">DPQ25_00235</name>
</gene>
<protein>
    <recommendedName>
        <fullName evidence="1">ATPase AAA-type core domain-containing protein</fullName>
    </recommendedName>
</protein>
<dbReference type="Proteomes" id="UP000249377">
    <property type="component" value="Unassembled WGS sequence"/>
</dbReference>